<dbReference type="InterPro" id="IPR036291">
    <property type="entry name" value="NAD(P)-bd_dom_sf"/>
</dbReference>
<evidence type="ECO:0000256" key="6">
    <source>
        <dbReference type="ARBA" id="ARBA00018569"/>
    </source>
</evidence>
<dbReference type="NCBIfam" id="TIGR01179">
    <property type="entry name" value="galE"/>
    <property type="match status" value="1"/>
</dbReference>
<reference evidence="11 12" key="1">
    <citation type="submission" date="2020-12" db="EMBL/GenBank/DDBJ databases">
        <title>Aureibaculum luteum sp. nov. and Aureibaculum flavum sp. nov., novel members of the family Flavobacteriaceae isolated from Antarctic intertidal sediments.</title>
        <authorList>
            <person name="He X."/>
            <person name="Zhang X."/>
        </authorList>
    </citation>
    <scope>NUCLEOTIDE SEQUENCE [LARGE SCALE GENOMIC DNA]</scope>
    <source>
        <strain evidence="11 12">A20</strain>
    </source>
</reference>
<comment type="pathway">
    <text evidence="3 9">Carbohydrate metabolism; galactose metabolism.</text>
</comment>
<dbReference type="GO" id="GO:0003978">
    <property type="term" value="F:UDP-glucose 4-epimerase activity"/>
    <property type="evidence" value="ECO:0007669"/>
    <property type="project" value="UniProtKB-EC"/>
</dbReference>
<dbReference type="RefSeq" id="WP_198840401.1">
    <property type="nucleotide sequence ID" value="NZ_JAEHFJ010000002.1"/>
</dbReference>
<dbReference type="EC" id="5.1.3.2" evidence="5 9"/>
<feature type="domain" description="NAD(P)-binding" evidence="10">
    <location>
        <begin position="6"/>
        <end position="327"/>
    </location>
</feature>
<evidence type="ECO:0000256" key="1">
    <source>
        <dbReference type="ARBA" id="ARBA00000083"/>
    </source>
</evidence>
<dbReference type="NCBIfam" id="NF007956">
    <property type="entry name" value="PRK10675.1"/>
    <property type="match status" value="1"/>
</dbReference>
<evidence type="ECO:0000259" key="10">
    <source>
        <dbReference type="Pfam" id="PF16363"/>
    </source>
</evidence>
<dbReference type="InterPro" id="IPR005886">
    <property type="entry name" value="UDP_G4E"/>
</dbReference>
<comment type="subunit">
    <text evidence="9">Homodimer.</text>
</comment>
<keyword evidence="9" id="KW-0119">Carbohydrate metabolism</keyword>
<dbReference type="Pfam" id="PF16363">
    <property type="entry name" value="GDP_Man_Dehyd"/>
    <property type="match status" value="1"/>
</dbReference>
<dbReference type="EMBL" id="JAEHFJ010000002">
    <property type="protein sequence ID" value="MBJ2173620.1"/>
    <property type="molecule type" value="Genomic_DNA"/>
</dbReference>
<accession>A0ABS0WNR3</accession>
<dbReference type="Proteomes" id="UP000623301">
    <property type="component" value="Unassembled WGS sequence"/>
</dbReference>
<keyword evidence="7 9" id="KW-0520">NAD</keyword>
<comment type="caution">
    <text evidence="11">The sequence shown here is derived from an EMBL/GenBank/DDBJ whole genome shotgun (WGS) entry which is preliminary data.</text>
</comment>
<keyword evidence="8 9" id="KW-0413">Isomerase</keyword>
<dbReference type="SUPFAM" id="SSF51735">
    <property type="entry name" value="NAD(P)-binding Rossmann-fold domains"/>
    <property type="match status" value="1"/>
</dbReference>
<evidence type="ECO:0000256" key="2">
    <source>
        <dbReference type="ARBA" id="ARBA00001911"/>
    </source>
</evidence>
<dbReference type="InterPro" id="IPR016040">
    <property type="entry name" value="NAD(P)-bd_dom"/>
</dbReference>
<proteinExistence type="inferred from homology"/>
<dbReference type="Gene3D" id="3.90.25.10">
    <property type="entry name" value="UDP-galactose 4-epimerase, domain 1"/>
    <property type="match status" value="1"/>
</dbReference>
<comment type="catalytic activity">
    <reaction evidence="1 9">
        <text>UDP-alpha-D-glucose = UDP-alpha-D-galactose</text>
        <dbReference type="Rhea" id="RHEA:22168"/>
        <dbReference type="ChEBI" id="CHEBI:58885"/>
        <dbReference type="ChEBI" id="CHEBI:66914"/>
        <dbReference type="EC" id="5.1.3.2"/>
    </reaction>
</comment>
<dbReference type="CDD" id="cd05247">
    <property type="entry name" value="UDP_G4E_1_SDR_e"/>
    <property type="match status" value="1"/>
</dbReference>
<evidence type="ECO:0000313" key="11">
    <source>
        <dbReference type="EMBL" id="MBJ2173620.1"/>
    </source>
</evidence>
<evidence type="ECO:0000313" key="12">
    <source>
        <dbReference type="Proteomes" id="UP000623301"/>
    </source>
</evidence>
<dbReference type="Gene3D" id="3.40.50.720">
    <property type="entry name" value="NAD(P)-binding Rossmann-like Domain"/>
    <property type="match status" value="1"/>
</dbReference>
<evidence type="ECO:0000256" key="8">
    <source>
        <dbReference type="ARBA" id="ARBA00023235"/>
    </source>
</evidence>
<evidence type="ECO:0000256" key="4">
    <source>
        <dbReference type="ARBA" id="ARBA00007637"/>
    </source>
</evidence>
<evidence type="ECO:0000256" key="7">
    <source>
        <dbReference type="ARBA" id="ARBA00023027"/>
    </source>
</evidence>
<comment type="cofactor">
    <cofactor evidence="2 9">
        <name>NAD(+)</name>
        <dbReference type="ChEBI" id="CHEBI:57540"/>
    </cofactor>
</comment>
<evidence type="ECO:0000256" key="5">
    <source>
        <dbReference type="ARBA" id="ARBA00013189"/>
    </source>
</evidence>
<name>A0ABS0WNR3_9FLAO</name>
<evidence type="ECO:0000256" key="3">
    <source>
        <dbReference type="ARBA" id="ARBA00004947"/>
    </source>
</evidence>
<gene>
    <name evidence="11" type="primary">galE</name>
    <name evidence="11" type="ORF">JBL43_05185</name>
</gene>
<protein>
    <recommendedName>
        <fullName evidence="6 9">UDP-glucose 4-epimerase</fullName>
        <ecNumber evidence="5 9">5.1.3.2</ecNumber>
    </recommendedName>
</protein>
<comment type="similarity">
    <text evidence="4 9">Belongs to the NAD(P)-dependent epimerase/dehydratase family.</text>
</comment>
<sequence>MKQKIIITGGTGYIGSHTTVEFITKGFNVVIVDNLSNSDISVLDRIKEITGTKPEFEQIDLTDNEKTKSFFERHKDVSGVINFAALKAVGESVQKPILYYQNNINILLNVLENMETHGISNLIFSSSATVYGLPETLPITENAQTKRPTSPYGNTKKVAEEIIEDLSKVSESLNAISLRYFNPIGAHNSLKIGEAPSGIPNNLMPFITQTAAGVRDELKVFGNDYDTPDGTAVRDYLHVVDLAKAHVLALDRLLHKRSKSNFEVYNLGTGIGYSVLDVIQSFEKTTGLKLNYSFDQRREGDVPQLYSNPLKANKELQWKATLSLDDMTLSSWEWEQNLRKNN</sequence>
<organism evidence="11 12">
    <name type="scientific">Aureibaculum flavum</name>
    <dbReference type="NCBI Taxonomy" id="2795986"/>
    <lineage>
        <taxon>Bacteria</taxon>
        <taxon>Pseudomonadati</taxon>
        <taxon>Bacteroidota</taxon>
        <taxon>Flavobacteriia</taxon>
        <taxon>Flavobacteriales</taxon>
        <taxon>Flavobacteriaceae</taxon>
        <taxon>Aureibaculum</taxon>
    </lineage>
</organism>
<keyword evidence="12" id="KW-1185">Reference proteome</keyword>
<dbReference type="PANTHER" id="PTHR43725:SF47">
    <property type="entry name" value="UDP-GLUCOSE 4-EPIMERASE"/>
    <property type="match status" value="1"/>
</dbReference>
<dbReference type="PANTHER" id="PTHR43725">
    <property type="entry name" value="UDP-GLUCOSE 4-EPIMERASE"/>
    <property type="match status" value="1"/>
</dbReference>
<evidence type="ECO:0000256" key="9">
    <source>
        <dbReference type="RuleBase" id="RU366046"/>
    </source>
</evidence>